<organism evidence="1 2">
    <name type="scientific">Paraburkholderia phymatum (strain DSM 17167 / CIP 108236 / LMG 21445 / STM815)</name>
    <name type="common">Burkholderia phymatum</name>
    <dbReference type="NCBI Taxonomy" id="391038"/>
    <lineage>
        <taxon>Bacteria</taxon>
        <taxon>Pseudomonadati</taxon>
        <taxon>Pseudomonadota</taxon>
        <taxon>Betaproteobacteria</taxon>
        <taxon>Burkholderiales</taxon>
        <taxon>Burkholderiaceae</taxon>
        <taxon>Paraburkholderia</taxon>
    </lineage>
</organism>
<evidence type="ECO:0000313" key="1">
    <source>
        <dbReference type="EMBL" id="ACC72645.1"/>
    </source>
</evidence>
<dbReference type="AlphaFoldDB" id="B2JLL2"/>
<evidence type="ECO:0000313" key="2">
    <source>
        <dbReference type="Proteomes" id="UP000001192"/>
    </source>
</evidence>
<keyword evidence="2" id="KW-1185">Reference proteome</keyword>
<proteinExistence type="predicted"/>
<name>B2JLL2_PARP8</name>
<dbReference type="KEGG" id="bph:Bphy_3496"/>
<dbReference type="EMBL" id="CP001044">
    <property type="protein sequence ID" value="ACC72645.1"/>
    <property type="molecule type" value="Genomic_DNA"/>
</dbReference>
<gene>
    <name evidence="1" type="ordered locus">Bphy_3496</name>
</gene>
<sequence length="84" mass="9591">MNELLLQPVEETVSDEAIQDFLSRYGFPPVVTIERIPATGSRPAVLIVFRDLSPEALKTLQSRIHQVHWNGRKIEAIVLRQRAE</sequence>
<protein>
    <recommendedName>
        <fullName evidence="3">RNA-binding protein</fullName>
    </recommendedName>
</protein>
<evidence type="ECO:0008006" key="3">
    <source>
        <dbReference type="Google" id="ProtNLM"/>
    </source>
</evidence>
<dbReference type="STRING" id="391038.Bphy_3496"/>
<dbReference type="HOGENOM" id="CLU_2506310_0_0_4"/>
<dbReference type="RefSeq" id="WP_012402818.1">
    <property type="nucleotide sequence ID" value="NC_010623.1"/>
</dbReference>
<dbReference type="OrthoDB" id="8853072at2"/>
<dbReference type="Proteomes" id="UP000001192">
    <property type="component" value="Chromosome 2"/>
</dbReference>
<accession>B2JLL2</accession>
<reference evidence="2" key="1">
    <citation type="journal article" date="2014" name="Stand. Genomic Sci.">
        <title>Complete genome sequence of Burkholderia phymatum STM815(T), a broad host range and efficient nitrogen-fixing symbiont of Mimosa species.</title>
        <authorList>
            <person name="Moulin L."/>
            <person name="Klonowska A."/>
            <person name="Caroline B."/>
            <person name="Booth K."/>
            <person name="Vriezen J.A."/>
            <person name="Melkonian R."/>
            <person name="James E.K."/>
            <person name="Young J.P."/>
            <person name="Bena G."/>
            <person name="Hauser L."/>
            <person name="Land M."/>
            <person name="Kyrpides N."/>
            <person name="Bruce D."/>
            <person name="Chain P."/>
            <person name="Copeland A."/>
            <person name="Pitluck S."/>
            <person name="Woyke T."/>
            <person name="Lizotte-Waniewski M."/>
            <person name="Bristow J."/>
            <person name="Riley M."/>
        </authorList>
    </citation>
    <scope>NUCLEOTIDE SEQUENCE [LARGE SCALE GENOMIC DNA]</scope>
    <source>
        <strain evidence="2">DSM 17167 / CIP 108236 / LMG 21445 / STM815</strain>
    </source>
</reference>